<keyword evidence="2" id="KW-0378">Hydrolase</keyword>
<name>A0AAW1RXU6_9CHLO</name>
<keyword evidence="4" id="KW-0443">Lipid metabolism</keyword>
<feature type="compositionally biased region" description="Pro residues" evidence="5">
    <location>
        <begin position="505"/>
        <end position="515"/>
    </location>
</feature>
<feature type="compositionally biased region" description="Low complexity" evidence="5">
    <location>
        <begin position="524"/>
        <end position="538"/>
    </location>
</feature>
<feature type="region of interest" description="Disordered" evidence="5">
    <location>
        <begin position="499"/>
        <end position="544"/>
    </location>
</feature>
<dbReference type="EMBL" id="JALJOV010001930">
    <property type="protein sequence ID" value="KAK9838218.1"/>
    <property type="molecule type" value="Genomic_DNA"/>
</dbReference>
<dbReference type="PANTHER" id="PTHR10272">
    <property type="entry name" value="PLATELET-ACTIVATING FACTOR ACETYLHYDROLASE"/>
    <property type="match status" value="1"/>
</dbReference>
<evidence type="ECO:0000313" key="7">
    <source>
        <dbReference type="Proteomes" id="UP001485043"/>
    </source>
</evidence>
<evidence type="ECO:0000256" key="1">
    <source>
        <dbReference type="ARBA" id="ARBA00013201"/>
    </source>
</evidence>
<comment type="caution">
    <text evidence="6">The sequence shown here is derived from an EMBL/GenBank/DDBJ whole genome shotgun (WGS) entry which is preliminary data.</text>
</comment>
<evidence type="ECO:0000256" key="3">
    <source>
        <dbReference type="ARBA" id="ARBA00022963"/>
    </source>
</evidence>
<evidence type="ECO:0000256" key="4">
    <source>
        <dbReference type="ARBA" id="ARBA00023098"/>
    </source>
</evidence>
<dbReference type="Gene3D" id="3.40.50.1820">
    <property type="entry name" value="alpha/beta hydrolase"/>
    <property type="match status" value="1"/>
</dbReference>
<dbReference type="PANTHER" id="PTHR10272:SF0">
    <property type="entry name" value="PLATELET-ACTIVATING FACTOR ACETYLHYDROLASE"/>
    <property type="match status" value="1"/>
</dbReference>
<sequence length="599" mass="64185">MPVVDSLLGLQMLPQPAWQPAIPSTLCHVSADAPFQACALLYRTSSVQTLEGGGEERLRRAYQRSAWAVPSMRFSSAWPEAMRLRGLSFHGVFSCFRAPSSAELAIPDWVDKKTSAEKHLSGRLFYPADAVAPGLCGLGSSPHVAWLPCWGYARGFGQFLFGWRKGLKNQVFRNMFEVLAFTMGSWVKIEAAQDAALVGTDFKLPVVVFSHGIGGFRNAYSTILTELASWGFVVMAMEHADGTASAVRLSNGKFRSYGGWPPTEEGRLDQTRYRAQECQKAVDLLKGIATGAPAAGLKMGTKAKSPLASFLGRLDMECCAIMGHSFGGATAGLLAAQEAAFHCAICLDPWWPALLPECPTLVAWQTTTPILIMGSQDWNSQEKPQGFYAAGAERQQAILKAAKRARQQASAPMELGPSGRSGSEEVGTHLGGGALLLVLAGSSHHSFHDVLALFTTYFKGILKKVGFQSVLEPFQGLRLIRRCMLTFLAQHLPLTPDQQSLLAPFPHPTDPPPKPARLNTPEGATKTTAASPSSPTATEHGQRGAPGIAVMAASEGVAAAGQHRARKRLAATGVSDADKPLFEQLVGGPDAIFMLETSS</sequence>
<organism evidence="6 7">
    <name type="scientific">Apatococcus fuscideae</name>
    <dbReference type="NCBI Taxonomy" id="2026836"/>
    <lineage>
        <taxon>Eukaryota</taxon>
        <taxon>Viridiplantae</taxon>
        <taxon>Chlorophyta</taxon>
        <taxon>core chlorophytes</taxon>
        <taxon>Trebouxiophyceae</taxon>
        <taxon>Chlorellales</taxon>
        <taxon>Chlorellaceae</taxon>
        <taxon>Apatococcus</taxon>
    </lineage>
</organism>
<keyword evidence="3" id="KW-0442">Lipid degradation</keyword>
<dbReference type="SUPFAM" id="SSF53474">
    <property type="entry name" value="alpha/beta-Hydrolases"/>
    <property type="match status" value="1"/>
</dbReference>
<dbReference type="Proteomes" id="UP001485043">
    <property type="component" value="Unassembled WGS sequence"/>
</dbReference>
<evidence type="ECO:0000256" key="2">
    <source>
        <dbReference type="ARBA" id="ARBA00022801"/>
    </source>
</evidence>
<dbReference type="GO" id="GO:0003847">
    <property type="term" value="F:1-alkyl-2-acetylglycerophosphocholine esterase activity"/>
    <property type="evidence" value="ECO:0007669"/>
    <property type="project" value="UniProtKB-EC"/>
</dbReference>
<accession>A0AAW1RXU6</accession>
<dbReference type="EC" id="3.1.1.47" evidence="1"/>
<dbReference type="AlphaFoldDB" id="A0AAW1RXU6"/>
<protein>
    <recommendedName>
        <fullName evidence="1">1-alkyl-2-acetylglycerophosphocholine esterase</fullName>
        <ecNumber evidence="1">3.1.1.47</ecNumber>
    </recommendedName>
</protein>
<evidence type="ECO:0000256" key="5">
    <source>
        <dbReference type="SAM" id="MobiDB-lite"/>
    </source>
</evidence>
<dbReference type="Pfam" id="PF03403">
    <property type="entry name" value="PAF-AH_p_II"/>
    <property type="match status" value="1"/>
</dbReference>
<reference evidence="6 7" key="1">
    <citation type="journal article" date="2024" name="Nat. Commun.">
        <title>Phylogenomics reveals the evolutionary origins of lichenization in chlorophyte algae.</title>
        <authorList>
            <person name="Puginier C."/>
            <person name="Libourel C."/>
            <person name="Otte J."/>
            <person name="Skaloud P."/>
            <person name="Haon M."/>
            <person name="Grisel S."/>
            <person name="Petersen M."/>
            <person name="Berrin J.G."/>
            <person name="Delaux P.M."/>
            <person name="Dal Grande F."/>
            <person name="Keller J."/>
        </authorList>
    </citation>
    <scope>NUCLEOTIDE SEQUENCE [LARGE SCALE GENOMIC DNA]</scope>
    <source>
        <strain evidence="6 7">SAG 2523</strain>
    </source>
</reference>
<proteinExistence type="predicted"/>
<gene>
    <name evidence="6" type="ORF">WJX84_006863</name>
</gene>
<dbReference type="GO" id="GO:0016042">
    <property type="term" value="P:lipid catabolic process"/>
    <property type="evidence" value="ECO:0007669"/>
    <property type="project" value="UniProtKB-KW"/>
</dbReference>
<keyword evidence="7" id="KW-1185">Reference proteome</keyword>
<evidence type="ECO:0000313" key="6">
    <source>
        <dbReference type="EMBL" id="KAK9838218.1"/>
    </source>
</evidence>
<dbReference type="InterPro" id="IPR029058">
    <property type="entry name" value="AB_hydrolase_fold"/>
</dbReference>